<evidence type="ECO:0000313" key="4">
    <source>
        <dbReference type="Proteomes" id="UP000251942"/>
    </source>
</evidence>
<sequence length="194" mass="22884">MLISCWLRAIAYQGISKRMLFLKISSYFKELRIPSFKIESENVDTETGLIYFWVQLHGKCTPLIKKDPIELLREARAKNFFSEDDYDRIIAALLENQKKLIEFKYKKKFHLIKHQFSEQLEQPLIVYNDSTNKVYIKPAKEIYSNIESLRMFSSEDSACIGNIVGSHETEQEFRIRKEAKTENIIKFDTLLLTD</sequence>
<keyword evidence="3" id="KW-1185">Reference proteome</keyword>
<name>A0A0W0TMG7_9GAMM</name>
<accession>A0A0W0TMG7</accession>
<dbReference type="Proteomes" id="UP000054698">
    <property type="component" value="Unassembled WGS sequence"/>
</dbReference>
<organism evidence="1 3">
    <name type="scientific">Legionella feeleii</name>
    <dbReference type="NCBI Taxonomy" id="453"/>
    <lineage>
        <taxon>Bacteria</taxon>
        <taxon>Pseudomonadati</taxon>
        <taxon>Pseudomonadota</taxon>
        <taxon>Gammaproteobacteria</taxon>
        <taxon>Legionellales</taxon>
        <taxon>Legionellaceae</taxon>
        <taxon>Legionella</taxon>
    </lineage>
</organism>
<dbReference type="Proteomes" id="UP000251942">
    <property type="component" value="Unassembled WGS sequence"/>
</dbReference>
<dbReference type="PATRIC" id="fig|453.4.peg.1866"/>
<evidence type="ECO:0000313" key="3">
    <source>
        <dbReference type="Proteomes" id="UP000054698"/>
    </source>
</evidence>
<dbReference type="EMBL" id="UASS01000011">
    <property type="protein sequence ID" value="SPX60545.1"/>
    <property type="molecule type" value="Genomic_DNA"/>
</dbReference>
<proteinExistence type="predicted"/>
<reference evidence="2 4" key="2">
    <citation type="submission" date="2018-06" db="EMBL/GenBank/DDBJ databases">
        <authorList>
            <consortium name="Pathogen Informatics"/>
            <person name="Doyle S."/>
        </authorList>
    </citation>
    <scope>NUCLEOTIDE SEQUENCE [LARGE SCALE GENOMIC DNA]</scope>
    <source>
        <strain evidence="2 4">NCTC12022</strain>
    </source>
</reference>
<dbReference type="EMBL" id="LNYB01000080">
    <property type="protein sequence ID" value="KTC96782.1"/>
    <property type="molecule type" value="Genomic_DNA"/>
</dbReference>
<evidence type="ECO:0000313" key="1">
    <source>
        <dbReference type="EMBL" id="KTC96782.1"/>
    </source>
</evidence>
<dbReference type="AlphaFoldDB" id="A0A0W0TMG7"/>
<reference evidence="1 3" key="1">
    <citation type="submission" date="2015-11" db="EMBL/GenBank/DDBJ databases">
        <title>Genomic analysis of 38 Legionella species identifies large and diverse effector repertoires.</title>
        <authorList>
            <person name="Burstein D."/>
            <person name="Amaro F."/>
            <person name="Zusman T."/>
            <person name="Lifshitz Z."/>
            <person name="Cohen O."/>
            <person name="Gilbert J.A."/>
            <person name="Pupko T."/>
            <person name="Shuman H.A."/>
            <person name="Segal G."/>
        </authorList>
    </citation>
    <scope>NUCLEOTIDE SEQUENCE [LARGE SCALE GENOMIC DNA]</scope>
    <source>
        <strain evidence="1 3">WO-44C</strain>
    </source>
</reference>
<gene>
    <name evidence="1" type="ORF">Lfee_1694</name>
    <name evidence="2" type="ORF">NCTC12022_01277</name>
</gene>
<protein>
    <submittedName>
        <fullName evidence="1">Uncharacterized protein</fullName>
    </submittedName>
</protein>
<evidence type="ECO:0000313" key="2">
    <source>
        <dbReference type="EMBL" id="SPX60545.1"/>
    </source>
</evidence>